<proteinExistence type="inferred from homology"/>
<comment type="caution">
    <text evidence="16">The sequence shown here is derived from an EMBL/GenBank/DDBJ whole genome shotgun (WGS) entry which is preliminary data.</text>
</comment>
<evidence type="ECO:0000256" key="2">
    <source>
        <dbReference type="ARBA" id="ARBA00023315"/>
    </source>
</evidence>
<evidence type="ECO:0000256" key="3">
    <source>
        <dbReference type="ARBA" id="ARBA00037926"/>
    </source>
</evidence>
<comment type="pathway">
    <text evidence="3">Aromatic compound metabolism; melatonin biosynthesis; melatonin from serotonin: step 1/2.</text>
</comment>
<comment type="catalytic activity">
    <reaction evidence="6">
        <text>dopamine + (9Z)-octadecenoyl-CoA = N-(9Z-octadecanoyl)-dopamine + CoA + H(+)</text>
        <dbReference type="Rhea" id="RHEA:51380"/>
        <dbReference type="ChEBI" id="CHEBI:15378"/>
        <dbReference type="ChEBI" id="CHEBI:31883"/>
        <dbReference type="ChEBI" id="CHEBI:57287"/>
        <dbReference type="ChEBI" id="CHEBI:57387"/>
        <dbReference type="ChEBI" id="CHEBI:59905"/>
    </reaction>
    <physiologicalReaction direction="left-to-right" evidence="6">
        <dbReference type="Rhea" id="RHEA:51381"/>
    </physiologicalReaction>
</comment>
<sequence length="242" mass="26170">MAEGGGEEAEAEAEAEERLRAEAGLELRAPVREEQFAAVIAHLRHNFFADEPLNRAVALCAPGQPHAELEAHALATLRDGLSCVALHGATGQVAGVALNGVTRPGDVARARAALDALADTKFRRIFSLLYGANLQLDLFGAHGVDRVFECRILSVDRRWRGKGLACALLRRSEAIARQHGFKVLKEDATGLFSQRVAERCGLRAVAQVRYVDAAARDEASGHAPILPPRPHDCLKVMVKILH</sequence>
<keyword evidence="1" id="KW-0808">Transferase</keyword>
<evidence type="ECO:0000313" key="17">
    <source>
        <dbReference type="Proteomes" id="UP001378592"/>
    </source>
</evidence>
<dbReference type="EMBL" id="JAZDUA010000215">
    <property type="protein sequence ID" value="KAK7863934.1"/>
    <property type="molecule type" value="Genomic_DNA"/>
</dbReference>
<comment type="catalytic activity">
    <reaction evidence="10">
        <text>serotonin + (9Z)-octadecenoyl-CoA = N-(9Z-octadecenoyl)-serotonin + CoA + H(+)</text>
        <dbReference type="Rhea" id="RHEA:51392"/>
        <dbReference type="ChEBI" id="CHEBI:15378"/>
        <dbReference type="ChEBI" id="CHEBI:57287"/>
        <dbReference type="ChEBI" id="CHEBI:57387"/>
        <dbReference type="ChEBI" id="CHEBI:134064"/>
        <dbReference type="ChEBI" id="CHEBI:350546"/>
    </reaction>
    <physiologicalReaction direction="left-to-right" evidence="10">
        <dbReference type="Rhea" id="RHEA:51393"/>
    </physiologicalReaction>
</comment>
<evidence type="ECO:0000256" key="8">
    <source>
        <dbReference type="ARBA" id="ARBA00051284"/>
    </source>
</evidence>
<dbReference type="Gene3D" id="3.40.630.30">
    <property type="match status" value="1"/>
</dbReference>
<comment type="catalytic activity">
    <reaction evidence="8">
        <text>serotonin + (5Z,8Z,11Z,14Z)-eicosatetraenoyl-CoA = N-[(5Z,8Z,11Z,14Z)-eicosatetraenoyl]-serotonin + CoA + H(+)</text>
        <dbReference type="Rhea" id="RHEA:51396"/>
        <dbReference type="ChEBI" id="CHEBI:15378"/>
        <dbReference type="ChEBI" id="CHEBI:57287"/>
        <dbReference type="ChEBI" id="CHEBI:57368"/>
        <dbReference type="ChEBI" id="CHEBI:132255"/>
        <dbReference type="ChEBI" id="CHEBI:350546"/>
    </reaction>
    <physiologicalReaction direction="left-to-right" evidence="8">
        <dbReference type="Rhea" id="RHEA:51397"/>
    </physiologicalReaction>
</comment>
<comment type="catalytic activity">
    <reaction evidence="7">
        <text>serotonin + octadecanoyl-CoA = N-octadecanoyl-serotonin + CoA + H(+)</text>
        <dbReference type="Rhea" id="RHEA:51400"/>
        <dbReference type="ChEBI" id="CHEBI:15378"/>
        <dbReference type="ChEBI" id="CHEBI:57287"/>
        <dbReference type="ChEBI" id="CHEBI:57394"/>
        <dbReference type="ChEBI" id="CHEBI:134065"/>
        <dbReference type="ChEBI" id="CHEBI:350546"/>
    </reaction>
    <physiologicalReaction direction="left-to-right" evidence="7">
        <dbReference type="Rhea" id="RHEA:51401"/>
    </physiologicalReaction>
</comment>
<keyword evidence="2" id="KW-0012">Acyltransferase</keyword>
<dbReference type="InterPro" id="IPR000182">
    <property type="entry name" value="GNAT_dom"/>
</dbReference>
<comment type="catalytic activity">
    <reaction evidence="12">
        <text>dopamine + hexadecanoyl-CoA = N-hexadecanoyl-dopamine + CoA + H(+)</text>
        <dbReference type="Rhea" id="RHEA:51376"/>
        <dbReference type="ChEBI" id="CHEBI:15378"/>
        <dbReference type="ChEBI" id="CHEBI:57287"/>
        <dbReference type="ChEBI" id="CHEBI:57379"/>
        <dbReference type="ChEBI" id="CHEBI:59905"/>
        <dbReference type="ChEBI" id="CHEBI:134058"/>
    </reaction>
    <physiologicalReaction direction="left-to-right" evidence="12">
        <dbReference type="Rhea" id="RHEA:51377"/>
    </physiologicalReaction>
</comment>
<accession>A0AAN9VTK2</accession>
<evidence type="ECO:0000256" key="6">
    <source>
        <dbReference type="ARBA" id="ARBA00050189"/>
    </source>
</evidence>
<dbReference type="EMBL" id="JAZDUA010000306">
    <property type="protein sequence ID" value="KAK7861701.1"/>
    <property type="molecule type" value="Genomic_DNA"/>
</dbReference>
<evidence type="ECO:0000256" key="11">
    <source>
        <dbReference type="ARBA" id="ARBA00052178"/>
    </source>
</evidence>
<dbReference type="AlphaFoldDB" id="A0AAN9VTK2"/>
<keyword evidence="17" id="KW-1185">Reference proteome</keyword>
<comment type="catalytic activity">
    <reaction evidence="9">
        <text>dopamine + acetyl-CoA = N-acetyldopamine + CoA + H(+)</text>
        <dbReference type="Rhea" id="RHEA:51388"/>
        <dbReference type="ChEBI" id="CHEBI:15378"/>
        <dbReference type="ChEBI" id="CHEBI:57287"/>
        <dbReference type="ChEBI" id="CHEBI:57288"/>
        <dbReference type="ChEBI" id="CHEBI:59905"/>
        <dbReference type="ChEBI" id="CHEBI:125678"/>
    </reaction>
    <physiologicalReaction direction="left-to-right" evidence="9">
        <dbReference type="Rhea" id="RHEA:51389"/>
    </physiologicalReaction>
</comment>
<dbReference type="EC" id="2.3.1.87" evidence="5"/>
<dbReference type="PANTHER" id="PTHR20905">
    <property type="entry name" value="N-ACETYLTRANSFERASE-RELATED"/>
    <property type="match status" value="1"/>
</dbReference>
<evidence type="ECO:0000256" key="5">
    <source>
        <dbReference type="ARBA" id="ARBA00039114"/>
    </source>
</evidence>
<evidence type="ECO:0000256" key="12">
    <source>
        <dbReference type="ARBA" id="ARBA00052335"/>
    </source>
</evidence>
<evidence type="ECO:0000256" key="4">
    <source>
        <dbReference type="ARBA" id="ARBA00038182"/>
    </source>
</evidence>
<reference evidence="16 17" key="1">
    <citation type="submission" date="2024-03" db="EMBL/GenBank/DDBJ databases">
        <title>The genome assembly and annotation of the cricket Gryllus longicercus Weissman &amp; Gray.</title>
        <authorList>
            <person name="Szrajer S."/>
            <person name="Gray D."/>
            <person name="Ylla G."/>
        </authorList>
    </citation>
    <scope>NUCLEOTIDE SEQUENCE [LARGE SCALE GENOMIC DNA]</scope>
    <source>
        <strain evidence="16">DAG 2021-001</strain>
        <tissue evidence="16">Whole body minus gut</tissue>
    </source>
</reference>
<evidence type="ECO:0000313" key="15">
    <source>
        <dbReference type="EMBL" id="KAK7861701.1"/>
    </source>
</evidence>
<comment type="catalytic activity">
    <reaction evidence="11">
        <text>serotonin + hexadecanoyl-CoA = N-hexadecanoyl-serotonin + CoA + H(+)</text>
        <dbReference type="Rhea" id="RHEA:51384"/>
        <dbReference type="ChEBI" id="CHEBI:15378"/>
        <dbReference type="ChEBI" id="CHEBI:57287"/>
        <dbReference type="ChEBI" id="CHEBI:57379"/>
        <dbReference type="ChEBI" id="CHEBI:134059"/>
        <dbReference type="ChEBI" id="CHEBI:350546"/>
    </reaction>
    <physiologicalReaction direction="left-to-right" evidence="11">
        <dbReference type="Rhea" id="RHEA:51385"/>
    </physiologicalReaction>
</comment>
<dbReference type="SUPFAM" id="SSF55729">
    <property type="entry name" value="Acyl-CoA N-acyltransferases (Nat)"/>
    <property type="match status" value="1"/>
</dbReference>
<dbReference type="PANTHER" id="PTHR20905:SF32">
    <property type="entry name" value="ARYLALKYLAMINE N-ACETYLTRANSFERASE-LIKE 7, ISOFORM A"/>
    <property type="match status" value="1"/>
</dbReference>
<comment type="similarity">
    <text evidence="4">Belongs to the acetyltransferase family. AANAT subfamily.</text>
</comment>
<dbReference type="Pfam" id="PF00583">
    <property type="entry name" value="Acetyltransf_1"/>
    <property type="match status" value="1"/>
</dbReference>
<gene>
    <name evidence="15" type="ORF">R5R35_010923</name>
    <name evidence="16" type="ORF">R5R35_012444</name>
</gene>
<dbReference type="InterPro" id="IPR016181">
    <property type="entry name" value="Acyl_CoA_acyltransferase"/>
</dbReference>
<evidence type="ECO:0000256" key="1">
    <source>
        <dbReference type="ARBA" id="ARBA00022679"/>
    </source>
</evidence>
<evidence type="ECO:0000256" key="13">
    <source>
        <dbReference type="ARBA" id="ARBA00052491"/>
    </source>
</evidence>
<protein>
    <recommendedName>
        <fullName evidence="5">aralkylamine N-acetyltransferase</fullName>
        <ecNumber evidence="5">2.3.1.87</ecNumber>
    </recommendedName>
</protein>
<dbReference type="GO" id="GO:0004059">
    <property type="term" value="F:aralkylamine N-acetyltransferase activity"/>
    <property type="evidence" value="ECO:0007669"/>
    <property type="project" value="UniProtKB-EC"/>
</dbReference>
<dbReference type="CDD" id="cd04301">
    <property type="entry name" value="NAT_SF"/>
    <property type="match status" value="1"/>
</dbReference>
<evidence type="ECO:0000259" key="14">
    <source>
        <dbReference type="Pfam" id="PF00583"/>
    </source>
</evidence>
<dbReference type="FunFam" id="3.40.630.30:FF:000046">
    <property type="entry name" value="Dopamine N-acetyltransferase"/>
    <property type="match status" value="1"/>
</dbReference>
<evidence type="ECO:0000313" key="16">
    <source>
        <dbReference type="EMBL" id="KAK7863934.1"/>
    </source>
</evidence>
<comment type="catalytic activity">
    <reaction evidence="13">
        <text>serotonin + acetyl-CoA = N-acetylserotonin + CoA + H(+)</text>
        <dbReference type="Rhea" id="RHEA:25217"/>
        <dbReference type="ChEBI" id="CHEBI:15378"/>
        <dbReference type="ChEBI" id="CHEBI:17697"/>
        <dbReference type="ChEBI" id="CHEBI:57287"/>
        <dbReference type="ChEBI" id="CHEBI:57288"/>
        <dbReference type="ChEBI" id="CHEBI:350546"/>
        <dbReference type="EC" id="2.3.1.87"/>
    </reaction>
    <physiologicalReaction direction="left-to-right" evidence="13">
        <dbReference type="Rhea" id="RHEA:25218"/>
    </physiologicalReaction>
</comment>
<feature type="domain" description="N-acetyltransferase" evidence="14">
    <location>
        <begin position="148"/>
        <end position="201"/>
    </location>
</feature>
<evidence type="ECO:0000256" key="10">
    <source>
        <dbReference type="ARBA" id="ARBA00051823"/>
    </source>
</evidence>
<organism evidence="16 17">
    <name type="scientific">Gryllus longicercus</name>
    <dbReference type="NCBI Taxonomy" id="2509291"/>
    <lineage>
        <taxon>Eukaryota</taxon>
        <taxon>Metazoa</taxon>
        <taxon>Ecdysozoa</taxon>
        <taxon>Arthropoda</taxon>
        <taxon>Hexapoda</taxon>
        <taxon>Insecta</taxon>
        <taxon>Pterygota</taxon>
        <taxon>Neoptera</taxon>
        <taxon>Polyneoptera</taxon>
        <taxon>Orthoptera</taxon>
        <taxon>Ensifera</taxon>
        <taxon>Gryllidea</taxon>
        <taxon>Grylloidea</taxon>
        <taxon>Gryllidae</taxon>
        <taxon>Gryllinae</taxon>
        <taxon>Gryllus</taxon>
    </lineage>
</organism>
<evidence type="ECO:0000256" key="7">
    <source>
        <dbReference type="ARBA" id="ARBA00050849"/>
    </source>
</evidence>
<name>A0AAN9VTK2_9ORTH</name>
<dbReference type="Proteomes" id="UP001378592">
    <property type="component" value="Unassembled WGS sequence"/>
</dbReference>
<evidence type="ECO:0000256" key="9">
    <source>
        <dbReference type="ARBA" id="ARBA00051711"/>
    </source>
</evidence>